<dbReference type="InterPro" id="IPR013216">
    <property type="entry name" value="Methyltransf_11"/>
</dbReference>
<reference evidence="2" key="1">
    <citation type="submission" date="2022-05" db="EMBL/GenBank/DDBJ databases">
        <authorList>
            <person name="Park J.-S."/>
        </authorList>
    </citation>
    <scope>NUCLEOTIDE SEQUENCE</scope>
    <source>
        <strain evidence="2">2012CJ41-6</strain>
    </source>
</reference>
<accession>A0ABT0Q6W9</accession>
<dbReference type="SUPFAM" id="SSF48452">
    <property type="entry name" value="TPR-like"/>
    <property type="match status" value="1"/>
</dbReference>
<name>A0ABT0Q6W9_9RHOB</name>
<comment type="caution">
    <text evidence="2">The sequence shown here is derived from an EMBL/GenBank/DDBJ whole genome shotgun (WGS) entry which is preliminary data.</text>
</comment>
<dbReference type="Gene3D" id="3.40.50.150">
    <property type="entry name" value="Vaccinia Virus protein VP39"/>
    <property type="match status" value="1"/>
</dbReference>
<evidence type="ECO:0000313" key="3">
    <source>
        <dbReference type="Proteomes" id="UP001203880"/>
    </source>
</evidence>
<protein>
    <recommendedName>
        <fullName evidence="1">Methyltransferase type 11 domain-containing protein</fullName>
    </recommendedName>
</protein>
<evidence type="ECO:0000313" key="2">
    <source>
        <dbReference type="EMBL" id="MCL6285621.1"/>
    </source>
</evidence>
<dbReference type="RefSeq" id="WP_249712580.1">
    <property type="nucleotide sequence ID" value="NZ_JAMFMB010000032.1"/>
</dbReference>
<gene>
    <name evidence="2" type="ORF">M3P21_18995</name>
</gene>
<dbReference type="Gene3D" id="1.25.40.10">
    <property type="entry name" value="Tetratricopeptide repeat domain"/>
    <property type="match status" value="1"/>
</dbReference>
<dbReference type="Pfam" id="PF08241">
    <property type="entry name" value="Methyltransf_11"/>
    <property type="match status" value="1"/>
</dbReference>
<feature type="domain" description="Methyltransferase type 11" evidence="1">
    <location>
        <begin position="228"/>
        <end position="337"/>
    </location>
</feature>
<sequence>MQLENAQITDQSNALREDMSNAKEALQRHDWEKARCILAPIAARKPKSVASFHMARIELETGHAAAAESHLTAFLESHPLHPGALALNARLALVLGDIEMAETLVGKALAEDAEHKGALRISSQVDDALNTKAASLAIETLNAGYLEARKNGPDDDLLAAAETLASLTPGSRWNDDPIAATIAYFHHASDLWSALRNYDPHLINASVKFDYITWPKRIQAHIRGGAVLDVGCGFGGYGMGFLIAGAQSYNGLDPVMDLDSTRTRNKRIRSIADLGITPREISASLPAISLTQGKLEDLTIDRTFNAVSLHNVTEHLMQLEQVFSELATLCKERAKLIYTHHNFYCWNGHHGNPAWPEQLEKSNPEHLRLCDWNHIEFAESAPDDNYLKTHLNRVRLSDIRAITEKYFNIETWQEIPSSPSTLQRLTPEVFNRVRKIIPDIEERELKTNLVFCIAAAKPDVSHAL</sequence>
<dbReference type="SUPFAM" id="SSF53335">
    <property type="entry name" value="S-adenosyl-L-methionine-dependent methyltransferases"/>
    <property type="match status" value="1"/>
</dbReference>
<dbReference type="Proteomes" id="UP001203880">
    <property type="component" value="Unassembled WGS sequence"/>
</dbReference>
<proteinExistence type="predicted"/>
<dbReference type="EMBL" id="JAMFMB010000032">
    <property type="protein sequence ID" value="MCL6285621.1"/>
    <property type="molecule type" value="Genomic_DNA"/>
</dbReference>
<dbReference type="InterPro" id="IPR029063">
    <property type="entry name" value="SAM-dependent_MTases_sf"/>
</dbReference>
<organism evidence="2 3">
    <name type="scientific">Ruegeria spongiae</name>
    <dbReference type="NCBI Taxonomy" id="2942209"/>
    <lineage>
        <taxon>Bacteria</taxon>
        <taxon>Pseudomonadati</taxon>
        <taxon>Pseudomonadota</taxon>
        <taxon>Alphaproteobacteria</taxon>
        <taxon>Rhodobacterales</taxon>
        <taxon>Roseobacteraceae</taxon>
        <taxon>Ruegeria</taxon>
    </lineage>
</organism>
<evidence type="ECO:0000259" key="1">
    <source>
        <dbReference type="Pfam" id="PF08241"/>
    </source>
</evidence>
<dbReference type="InterPro" id="IPR011990">
    <property type="entry name" value="TPR-like_helical_dom_sf"/>
</dbReference>
<keyword evidence="3" id="KW-1185">Reference proteome</keyword>